<evidence type="ECO:0000313" key="2">
    <source>
        <dbReference type="EnsemblMetazoa" id="AATE018673-PA.1"/>
    </source>
</evidence>
<name>A0A182JIF3_ANOAO</name>
<dbReference type="AlphaFoldDB" id="A0A182JIF3"/>
<accession>A0A182JIF3</accession>
<evidence type="ECO:0000256" key="1">
    <source>
        <dbReference type="SAM" id="MobiDB-lite"/>
    </source>
</evidence>
<dbReference type="EnsemblMetazoa" id="AATE018673-RA">
    <property type="protein sequence ID" value="AATE018673-PA.1"/>
    <property type="gene ID" value="AATE018673"/>
</dbReference>
<organism evidence="2">
    <name type="scientific">Anopheles atroparvus</name>
    <name type="common">European mosquito</name>
    <dbReference type="NCBI Taxonomy" id="41427"/>
    <lineage>
        <taxon>Eukaryota</taxon>
        <taxon>Metazoa</taxon>
        <taxon>Ecdysozoa</taxon>
        <taxon>Arthropoda</taxon>
        <taxon>Hexapoda</taxon>
        <taxon>Insecta</taxon>
        <taxon>Pterygota</taxon>
        <taxon>Neoptera</taxon>
        <taxon>Endopterygota</taxon>
        <taxon>Diptera</taxon>
        <taxon>Nematocera</taxon>
        <taxon>Culicoidea</taxon>
        <taxon>Culicidae</taxon>
        <taxon>Anophelinae</taxon>
        <taxon>Anopheles</taxon>
    </lineage>
</organism>
<proteinExistence type="predicted"/>
<feature type="region of interest" description="Disordered" evidence="1">
    <location>
        <begin position="316"/>
        <end position="339"/>
    </location>
</feature>
<sequence>MNDETIAPVEDSTLSEQTEREASSPASRPETPVTSKDATARANDCSIVLEGEFRLEKRRLELERSQFELQRKQFQLQRRQFEIEMEFRELQLQEREIALSKVRAGQPDAHVYSEQGQRPGHIDPSTEREMAGPARVDAPEGRSGWRRTAMAGEVLHGTDIGQQWRSIAMATMLPQHDASRPAAELPYHQDAEFIRFRRELDAKRNINATNLDTATGKIDVELADGYDGERTCRNIDAGGMDDHNGGHNEVNHLCGTVDCCDGRQRRGCVPAKPYNDPGRGADHDDDGCGNAVDAPYIEDCDDIGCGTEVDVDHYQDAGDGRGQLGNNDGNSTCDDGNGNRDNRGAFDWWLTRVQVKWKPPGSKDPARWFQRPQHPHGGKVRIATASLVTGGRRQPTSFVNVEQPAMIGD</sequence>
<feature type="region of interest" description="Disordered" evidence="1">
    <location>
        <begin position="1"/>
        <end position="40"/>
    </location>
</feature>
<reference evidence="2" key="1">
    <citation type="submission" date="2022-08" db="UniProtKB">
        <authorList>
            <consortium name="EnsemblMetazoa"/>
        </authorList>
    </citation>
    <scope>IDENTIFICATION</scope>
    <source>
        <strain evidence="2">EBRO</strain>
    </source>
</reference>
<dbReference type="EMBL" id="AXCP01007662">
    <property type="status" value="NOT_ANNOTATED_CDS"/>
    <property type="molecule type" value="Genomic_DNA"/>
</dbReference>
<protein>
    <submittedName>
        <fullName evidence="2">Uncharacterized protein</fullName>
    </submittedName>
</protein>
<dbReference type="VEuPathDB" id="VectorBase:AATE018673"/>
<feature type="compositionally biased region" description="Basic and acidic residues" evidence="1">
    <location>
        <begin position="120"/>
        <end position="130"/>
    </location>
</feature>
<feature type="region of interest" description="Disordered" evidence="1">
    <location>
        <begin position="110"/>
        <end position="142"/>
    </location>
</feature>
<feature type="compositionally biased region" description="Polar residues" evidence="1">
    <location>
        <begin position="324"/>
        <end position="334"/>
    </location>
</feature>